<sequence>MQNQVNSQLHREEIGYRAPTSKQSKQATSLLLSYHYSAYSYKYRKPSDKLSRILGTIPIPNIHKIRASVPVSPS</sequence>
<dbReference type="EMBL" id="JYDV01000004">
    <property type="protein sequence ID" value="KRZ44978.1"/>
    <property type="molecule type" value="Genomic_DNA"/>
</dbReference>
<name>A0A0V1KCN1_TRIPS</name>
<evidence type="ECO:0000313" key="2">
    <source>
        <dbReference type="EMBL" id="KRZ44978.1"/>
    </source>
</evidence>
<protein>
    <submittedName>
        <fullName evidence="2">Uncharacterized protein</fullName>
    </submittedName>
</protein>
<accession>A0A0V1KCN1</accession>
<comment type="caution">
    <text evidence="2">The sequence shown here is derived from an EMBL/GenBank/DDBJ whole genome shotgun (WGS) entry which is preliminary data.</text>
</comment>
<dbReference type="Proteomes" id="UP000054826">
    <property type="component" value="Unassembled WGS sequence"/>
</dbReference>
<reference evidence="2 3" key="1">
    <citation type="submission" date="2015-01" db="EMBL/GenBank/DDBJ databases">
        <title>Evolution of Trichinella species and genotypes.</title>
        <authorList>
            <person name="Korhonen P.K."/>
            <person name="Edoardo P."/>
            <person name="Giuseppe L.R."/>
            <person name="Gasser R.B."/>
        </authorList>
    </citation>
    <scope>NUCLEOTIDE SEQUENCE [LARGE SCALE GENOMIC DNA]</scope>
    <source>
        <strain evidence="2">ISS176</strain>
    </source>
</reference>
<proteinExistence type="predicted"/>
<evidence type="ECO:0000256" key="1">
    <source>
        <dbReference type="SAM" id="MobiDB-lite"/>
    </source>
</evidence>
<dbReference type="AlphaFoldDB" id="A0A0V1KCN1"/>
<evidence type="ECO:0000313" key="3">
    <source>
        <dbReference type="Proteomes" id="UP000054826"/>
    </source>
</evidence>
<feature type="region of interest" description="Disordered" evidence="1">
    <location>
        <begin position="1"/>
        <end position="22"/>
    </location>
</feature>
<organism evidence="2 3">
    <name type="scientific">Trichinella pseudospiralis</name>
    <name type="common">Parasitic roundworm</name>
    <dbReference type="NCBI Taxonomy" id="6337"/>
    <lineage>
        <taxon>Eukaryota</taxon>
        <taxon>Metazoa</taxon>
        <taxon>Ecdysozoa</taxon>
        <taxon>Nematoda</taxon>
        <taxon>Enoplea</taxon>
        <taxon>Dorylaimia</taxon>
        <taxon>Trichinellida</taxon>
        <taxon>Trichinellidae</taxon>
        <taxon>Trichinella</taxon>
    </lineage>
</organism>
<gene>
    <name evidence="2" type="ORF">T4C_11986</name>
</gene>